<dbReference type="AlphaFoldDB" id="A0A1H2FK07"/>
<accession>A0A1H2FK07</accession>
<organism evidence="1 2">
    <name type="scientific">Nitrosomonas ureae</name>
    <dbReference type="NCBI Taxonomy" id="44577"/>
    <lineage>
        <taxon>Bacteria</taxon>
        <taxon>Pseudomonadati</taxon>
        <taxon>Pseudomonadota</taxon>
        <taxon>Betaproteobacteria</taxon>
        <taxon>Nitrosomonadales</taxon>
        <taxon>Nitrosomonadaceae</taxon>
        <taxon>Nitrosomonas</taxon>
    </lineage>
</organism>
<dbReference type="EMBL" id="FNLN01000022">
    <property type="protein sequence ID" value="SDU07720.1"/>
    <property type="molecule type" value="Genomic_DNA"/>
</dbReference>
<protein>
    <recommendedName>
        <fullName evidence="3">Zinc-finger</fullName>
    </recommendedName>
</protein>
<gene>
    <name evidence="1" type="ORF">SAMN05216406_12218</name>
</gene>
<keyword evidence="2" id="KW-1185">Reference proteome</keyword>
<evidence type="ECO:0000313" key="2">
    <source>
        <dbReference type="Proteomes" id="UP000182882"/>
    </source>
</evidence>
<dbReference type="KEGG" id="nur:ATY38_07440"/>
<evidence type="ECO:0000313" key="1">
    <source>
        <dbReference type="EMBL" id="SDU07720.1"/>
    </source>
</evidence>
<evidence type="ECO:0008006" key="3">
    <source>
        <dbReference type="Google" id="ProtNLM"/>
    </source>
</evidence>
<reference evidence="2" key="1">
    <citation type="submission" date="2016-10" db="EMBL/GenBank/DDBJ databases">
        <authorList>
            <person name="Varghese N."/>
            <person name="Submissions S."/>
        </authorList>
    </citation>
    <scope>NUCLEOTIDE SEQUENCE [LARGE SCALE GENOMIC DNA]</scope>
    <source>
        <strain evidence="2">Nm10</strain>
    </source>
</reference>
<proteinExistence type="predicted"/>
<dbReference type="Proteomes" id="UP000182882">
    <property type="component" value="Unassembled WGS sequence"/>
</dbReference>
<dbReference type="InterPro" id="IPR041916">
    <property type="entry name" value="Anti_sigma_zinc_sf"/>
</dbReference>
<sequence>MVFTQIKMTSQSEHQKAWDLLPWYINRSLDPIEHAIVKNHIKTCITCRIELNQQERLFRDIQQTDLLQQVSQASFAQLKKRIETQPEVYISSKNTVLNKNLIFLPFQIRFLSFAKYTALAASLLFLAAPFMFNSLTVQPEIEGAYRTLASSTESANDTNNVVRVVFADHPDSEQIDAVVHSVSGHIIKGPSPNGVYEVRIGDHQTDSQQVNDAIFRLREHSSVIFAELAQGLSVSE</sequence>
<dbReference type="Gene3D" id="1.10.10.1320">
    <property type="entry name" value="Anti-sigma factor, zinc-finger domain"/>
    <property type="match status" value="1"/>
</dbReference>
<name>A0A1H2FK07_9PROT</name>